<proteinExistence type="predicted"/>
<accession>A0ACC0LQA3</accession>
<sequence>MIDSQIKEHLTQSSYEDPLEACRSHFNDIDEVRLIESVNIFLESFIDIRRQNLYFVEPPFSENAPSLWDEQESNFELKPLPSNPHVEIVGPTEIMSALVTPNNDQIEEEKIVDNNDQCSKEFECDFVIRAEPVLCSHKILLKALFCKQTFSWYAESFYHVSKITLSTKLISQLSKQLLIGSQKFCWANSCIVNYKKRIRESNLVVIFHLAYMFHWNNHQLFCLLHYDNGGDSLIYLDSCTNQIWEMR</sequence>
<organism evidence="1 2">
    <name type="scientific">Rhododendron molle</name>
    <name type="common">Chinese azalea</name>
    <name type="synonym">Azalea mollis</name>
    <dbReference type="NCBI Taxonomy" id="49168"/>
    <lineage>
        <taxon>Eukaryota</taxon>
        <taxon>Viridiplantae</taxon>
        <taxon>Streptophyta</taxon>
        <taxon>Embryophyta</taxon>
        <taxon>Tracheophyta</taxon>
        <taxon>Spermatophyta</taxon>
        <taxon>Magnoliopsida</taxon>
        <taxon>eudicotyledons</taxon>
        <taxon>Gunneridae</taxon>
        <taxon>Pentapetalae</taxon>
        <taxon>asterids</taxon>
        <taxon>Ericales</taxon>
        <taxon>Ericaceae</taxon>
        <taxon>Ericoideae</taxon>
        <taxon>Rhodoreae</taxon>
        <taxon>Rhododendron</taxon>
    </lineage>
</organism>
<protein>
    <submittedName>
        <fullName evidence="1">Uncharacterized protein</fullName>
    </submittedName>
</protein>
<evidence type="ECO:0000313" key="2">
    <source>
        <dbReference type="Proteomes" id="UP001062846"/>
    </source>
</evidence>
<dbReference type="EMBL" id="CM046398">
    <property type="protein sequence ID" value="KAI8530514.1"/>
    <property type="molecule type" value="Genomic_DNA"/>
</dbReference>
<dbReference type="Proteomes" id="UP001062846">
    <property type="component" value="Chromosome 11"/>
</dbReference>
<name>A0ACC0LQA3_RHOML</name>
<evidence type="ECO:0000313" key="1">
    <source>
        <dbReference type="EMBL" id="KAI8530514.1"/>
    </source>
</evidence>
<keyword evidence="2" id="KW-1185">Reference proteome</keyword>
<comment type="caution">
    <text evidence="1">The sequence shown here is derived from an EMBL/GenBank/DDBJ whole genome shotgun (WGS) entry which is preliminary data.</text>
</comment>
<reference evidence="1" key="1">
    <citation type="submission" date="2022-02" db="EMBL/GenBank/DDBJ databases">
        <title>Plant Genome Project.</title>
        <authorList>
            <person name="Zhang R.-G."/>
        </authorList>
    </citation>
    <scope>NUCLEOTIDE SEQUENCE</scope>
    <source>
        <strain evidence="1">AT1</strain>
    </source>
</reference>
<gene>
    <name evidence="1" type="ORF">RHMOL_Rhmol11G0065100</name>
</gene>